<evidence type="ECO:0000313" key="7">
    <source>
        <dbReference type="Proteomes" id="UP000077786"/>
    </source>
</evidence>
<evidence type="ECO:0000256" key="2">
    <source>
        <dbReference type="ARBA" id="ARBA00023125"/>
    </source>
</evidence>
<proteinExistence type="predicted"/>
<dbReference type="Gene3D" id="1.10.10.60">
    <property type="entry name" value="Homeodomain-like"/>
    <property type="match status" value="1"/>
</dbReference>
<dbReference type="PANTHER" id="PTHR47506:SF1">
    <property type="entry name" value="HTH-TYPE TRANSCRIPTIONAL REGULATOR YJDC"/>
    <property type="match status" value="1"/>
</dbReference>
<evidence type="ECO:0000313" key="6">
    <source>
        <dbReference type="EMBL" id="OAJ66116.1"/>
    </source>
</evidence>
<dbReference type="PROSITE" id="PS50977">
    <property type="entry name" value="HTH_TETR_2"/>
    <property type="match status" value="1"/>
</dbReference>
<reference evidence="6 7" key="1">
    <citation type="submission" date="2016-03" db="EMBL/GenBank/DDBJ databases">
        <title>Draft genome sequence of Gluconobacter cerinus strain CECT 9110.</title>
        <authorList>
            <person name="Sainz F."/>
            <person name="Mas A."/>
            <person name="Torija M.J."/>
        </authorList>
    </citation>
    <scope>NUCLEOTIDE SEQUENCE [LARGE SCALE GENOMIC DNA]</scope>
    <source>
        <strain evidence="6 7">CECT 9110</strain>
    </source>
</reference>
<evidence type="ECO:0000256" key="4">
    <source>
        <dbReference type="PROSITE-ProRule" id="PRU00335"/>
    </source>
</evidence>
<sequence length="222" mass="24635">MTPLIPAVKRCLMIVMEIASKRPSGRPRSFDRDAALETAMRLFWKYGYEGVSFQQLTAALGIGAPSLYAAFGNKGALYREALDRYANMRGASDLSFMEAACSLREAVRLLLEGTARGLVDPAGEVGCMLNTGMIASHPDHEDLARDLAQRRAQFRALLTDTLQRWVSREHATRLSSYVTAVMQGMAIQARDGFRQEQLQVVVDEALKAVPDDSHTRTDVRQK</sequence>
<dbReference type="Proteomes" id="UP000077786">
    <property type="component" value="Unassembled WGS sequence"/>
</dbReference>
<dbReference type="PATRIC" id="fig|38307.3.peg.3390"/>
<dbReference type="InterPro" id="IPR036271">
    <property type="entry name" value="Tet_transcr_reg_TetR-rel_C_sf"/>
</dbReference>
<dbReference type="InterPro" id="IPR009057">
    <property type="entry name" value="Homeodomain-like_sf"/>
</dbReference>
<dbReference type="SUPFAM" id="SSF46689">
    <property type="entry name" value="Homeodomain-like"/>
    <property type="match status" value="1"/>
</dbReference>
<comment type="caution">
    <text evidence="6">The sequence shown here is derived from an EMBL/GenBank/DDBJ whole genome shotgun (WGS) entry which is preliminary data.</text>
</comment>
<keyword evidence="1" id="KW-0805">Transcription regulation</keyword>
<keyword evidence="2 4" id="KW-0238">DNA-binding</keyword>
<dbReference type="InterPro" id="IPR001647">
    <property type="entry name" value="HTH_TetR"/>
</dbReference>
<keyword evidence="3" id="KW-0804">Transcription</keyword>
<evidence type="ECO:0000259" key="5">
    <source>
        <dbReference type="PROSITE" id="PS50977"/>
    </source>
</evidence>
<feature type="domain" description="HTH tetR-type" evidence="5">
    <location>
        <begin position="29"/>
        <end position="89"/>
    </location>
</feature>
<dbReference type="Gene3D" id="1.10.357.10">
    <property type="entry name" value="Tetracycline Repressor, domain 2"/>
    <property type="match status" value="1"/>
</dbReference>
<dbReference type="AlphaFoldDB" id="A0A1B6VFZ1"/>
<feature type="DNA-binding region" description="H-T-H motif" evidence="4">
    <location>
        <begin position="52"/>
        <end position="71"/>
    </location>
</feature>
<dbReference type="EMBL" id="LUTU01000021">
    <property type="protein sequence ID" value="OAJ66116.1"/>
    <property type="molecule type" value="Genomic_DNA"/>
</dbReference>
<evidence type="ECO:0000256" key="3">
    <source>
        <dbReference type="ARBA" id="ARBA00023163"/>
    </source>
</evidence>
<dbReference type="PANTHER" id="PTHR47506">
    <property type="entry name" value="TRANSCRIPTIONAL REGULATORY PROTEIN"/>
    <property type="match status" value="1"/>
</dbReference>
<dbReference type="Pfam" id="PF00440">
    <property type="entry name" value="TetR_N"/>
    <property type="match status" value="1"/>
</dbReference>
<accession>A0A1B6VFZ1</accession>
<dbReference type="GO" id="GO:0003677">
    <property type="term" value="F:DNA binding"/>
    <property type="evidence" value="ECO:0007669"/>
    <property type="project" value="UniProtKB-UniRule"/>
</dbReference>
<protein>
    <submittedName>
        <fullName evidence="6">TetR family transcriptional regulator</fullName>
    </submittedName>
</protein>
<gene>
    <name evidence="6" type="ORF">A0123_03243</name>
</gene>
<evidence type="ECO:0000256" key="1">
    <source>
        <dbReference type="ARBA" id="ARBA00023015"/>
    </source>
</evidence>
<dbReference type="SUPFAM" id="SSF48498">
    <property type="entry name" value="Tetracyclin repressor-like, C-terminal domain"/>
    <property type="match status" value="1"/>
</dbReference>
<name>A0A1B6VFZ1_9PROT</name>
<organism evidence="6 7">
    <name type="scientific">Gluconobacter cerinus</name>
    <dbReference type="NCBI Taxonomy" id="38307"/>
    <lineage>
        <taxon>Bacteria</taxon>
        <taxon>Pseudomonadati</taxon>
        <taxon>Pseudomonadota</taxon>
        <taxon>Alphaproteobacteria</taxon>
        <taxon>Acetobacterales</taxon>
        <taxon>Acetobacteraceae</taxon>
        <taxon>Gluconobacter</taxon>
    </lineage>
</organism>